<comment type="function">
    <text evidence="6">Catalyzes the hydrolysis of queuosine 5'-phosphate, releasing the nucleobase queuine (q). Is required for salvage of queuine from exogenous queuosine (Q) that is imported and then converted to queuosine 5'-phosphate intracellularly.</text>
</comment>
<protein>
    <recommendedName>
        <fullName evidence="3 6">Queuosine 5'-phosphate N-glycosylase/hydrolase</fullName>
        <ecNumber evidence="6">3.2.2.-</ecNumber>
    </recommendedName>
    <alternativeName>
        <fullName evidence="4 6">Queuosine-nucleotide N-glycosylase/hydrolase</fullName>
    </alternativeName>
</protein>
<comment type="catalytic activity">
    <reaction evidence="5 6">
        <text>queuosine 5'-phosphate + H2O = queuine + D-ribose 5-phosphate</text>
        <dbReference type="Rhea" id="RHEA:75387"/>
        <dbReference type="ChEBI" id="CHEBI:15377"/>
        <dbReference type="ChEBI" id="CHEBI:17433"/>
        <dbReference type="ChEBI" id="CHEBI:78346"/>
        <dbReference type="ChEBI" id="CHEBI:194371"/>
    </reaction>
    <physiologicalReaction direction="left-to-right" evidence="5 6">
        <dbReference type="Rhea" id="RHEA:75388"/>
    </physiologicalReaction>
</comment>
<gene>
    <name evidence="7" type="ORF">OXD698_LOCUS51131</name>
</gene>
<proteinExistence type="inferred from homology"/>
<evidence type="ECO:0000256" key="5">
    <source>
        <dbReference type="ARBA" id="ARBA00048204"/>
    </source>
</evidence>
<evidence type="ECO:0000256" key="2">
    <source>
        <dbReference type="ARBA" id="ARBA00035119"/>
    </source>
</evidence>
<accession>A0A820NP95</accession>
<dbReference type="GO" id="GO:0016787">
    <property type="term" value="F:hydrolase activity"/>
    <property type="evidence" value="ECO:0007669"/>
    <property type="project" value="UniProtKB-KW"/>
</dbReference>
<evidence type="ECO:0000313" key="7">
    <source>
        <dbReference type="EMBL" id="CAF4395023.1"/>
    </source>
</evidence>
<dbReference type="Pfam" id="PF10343">
    <property type="entry name" value="Q_salvage"/>
    <property type="match status" value="1"/>
</dbReference>
<dbReference type="InterPro" id="IPR019438">
    <property type="entry name" value="Q_salvage"/>
</dbReference>
<comment type="caution">
    <text evidence="7">The sequence shown here is derived from an EMBL/GenBank/DDBJ whole genome shotgun (WGS) entry which is preliminary data.</text>
</comment>
<dbReference type="PANTHER" id="PTHR21314">
    <property type="entry name" value="QUEUOSINE 5'-PHOSPHATE N-GLYCOSYLASE_HYDROLASE-RELATED"/>
    <property type="match status" value="1"/>
</dbReference>
<evidence type="ECO:0000256" key="1">
    <source>
        <dbReference type="ARBA" id="ARBA00022801"/>
    </source>
</evidence>
<dbReference type="EMBL" id="CAJOAZ010025692">
    <property type="protein sequence ID" value="CAF4395023.1"/>
    <property type="molecule type" value="Genomic_DNA"/>
</dbReference>
<reference evidence="7" key="1">
    <citation type="submission" date="2021-02" db="EMBL/GenBank/DDBJ databases">
        <authorList>
            <person name="Nowell W R."/>
        </authorList>
    </citation>
    <scope>NUCLEOTIDE SEQUENCE</scope>
</reference>
<dbReference type="EC" id="3.2.2.-" evidence="6"/>
<dbReference type="Proteomes" id="UP000663844">
    <property type="component" value="Unassembled WGS sequence"/>
</dbReference>
<evidence type="ECO:0000256" key="4">
    <source>
        <dbReference type="ARBA" id="ARBA00035393"/>
    </source>
</evidence>
<sequence length="107" mass="12372">IFLTSTLNFSFWTDDNQKETYAKKYKNKIYYGYEALCVAINQALDNGIDILNAEYYSRITIDQLEDIFRSTENSSKLPMLTERLNVLHDTGSILIKEYGGHFARCPS</sequence>
<name>A0A820NP95_9BILA</name>
<dbReference type="PANTHER" id="PTHR21314:SF0">
    <property type="entry name" value="QUEUOSINE 5'-PHOSPHATE N-GLYCOSYLASE_HYDROLASE"/>
    <property type="match status" value="1"/>
</dbReference>
<evidence type="ECO:0000256" key="3">
    <source>
        <dbReference type="ARBA" id="ARBA00035306"/>
    </source>
</evidence>
<dbReference type="AlphaFoldDB" id="A0A820NP95"/>
<evidence type="ECO:0000256" key="6">
    <source>
        <dbReference type="RuleBase" id="RU365002"/>
    </source>
</evidence>
<evidence type="ECO:0000313" key="8">
    <source>
        <dbReference type="Proteomes" id="UP000663844"/>
    </source>
</evidence>
<dbReference type="GO" id="GO:0006400">
    <property type="term" value="P:tRNA modification"/>
    <property type="evidence" value="ECO:0007669"/>
    <property type="project" value="TreeGrafter"/>
</dbReference>
<organism evidence="7 8">
    <name type="scientific">Adineta steineri</name>
    <dbReference type="NCBI Taxonomy" id="433720"/>
    <lineage>
        <taxon>Eukaryota</taxon>
        <taxon>Metazoa</taxon>
        <taxon>Spiralia</taxon>
        <taxon>Gnathifera</taxon>
        <taxon>Rotifera</taxon>
        <taxon>Eurotatoria</taxon>
        <taxon>Bdelloidea</taxon>
        <taxon>Adinetida</taxon>
        <taxon>Adinetidae</taxon>
        <taxon>Adineta</taxon>
    </lineage>
</organism>
<comment type="similarity">
    <text evidence="2 6">Belongs to the QNG1 protein family.</text>
</comment>
<feature type="non-terminal residue" evidence="7">
    <location>
        <position position="1"/>
    </location>
</feature>
<keyword evidence="1 6" id="KW-0378">Hydrolase</keyword>